<evidence type="ECO:0000256" key="1">
    <source>
        <dbReference type="ARBA" id="ARBA00004629"/>
    </source>
</evidence>
<evidence type="ECO:0000256" key="3">
    <source>
        <dbReference type="ARBA" id="ARBA00022454"/>
    </source>
</evidence>
<evidence type="ECO:0000256" key="4">
    <source>
        <dbReference type="ARBA" id="ARBA00022618"/>
    </source>
</evidence>
<name>A0ABN7AR50_9HEMI</name>
<proteinExistence type="inferred from homology"/>
<evidence type="ECO:0000256" key="6">
    <source>
        <dbReference type="ARBA" id="ARBA00022838"/>
    </source>
</evidence>
<evidence type="ECO:0000256" key="5">
    <source>
        <dbReference type="ARBA" id="ARBA00022776"/>
    </source>
</evidence>
<dbReference type="EMBL" id="AP028913">
    <property type="protein sequence ID" value="BES94685.1"/>
    <property type="molecule type" value="Genomic_DNA"/>
</dbReference>
<dbReference type="Gene3D" id="1.20.58.730">
    <property type="match status" value="1"/>
</dbReference>
<keyword evidence="7 9" id="KW-0131">Cell cycle</keyword>
<evidence type="ECO:0000256" key="9">
    <source>
        <dbReference type="RuleBase" id="RU369076"/>
    </source>
</evidence>
<gene>
    <name evidence="10" type="ORF">NTJ_07494</name>
</gene>
<accession>A0ABN7AR50</accession>
<comment type="function">
    <text evidence="9">Essential component of the mitotic checkpoint, which prevents cells from prematurely exiting mitosis. Required for the assembly of the dynein-dynactin and MAD1-MAD2 complexes onto kinetochores. Its function related to the spindle assembly machinery is proposed to depend on its association in the mitotic RZZ complex.</text>
</comment>
<dbReference type="PANTHER" id="PTHR15995:SF1">
    <property type="entry name" value="PROTEIN ZWILCH HOMOLOG"/>
    <property type="match status" value="1"/>
</dbReference>
<keyword evidence="8 9" id="KW-0137">Centromere</keyword>
<keyword evidence="5 9" id="KW-0498">Mitosis</keyword>
<evidence type="ECO:0000256" key="2">
    <source>
        <dbReference type="ARBA" id="ARBA00009062"/>
    </source>
</evidence>
<comment type="subcellular location">
    <subcellularLocation>
        <location evidence="1 9">Chromosome</location>
        <location evidence="1 9">Centromere</location>
        <location evidence="1 9">Kinetochore</location>
    </subcellularLocation>
</comment>
<dbReference type="InterPro" id="IPR018630">
    <property type="entry name" value="Zwilch"/>
</dbReference>
<dbReference type="Proteomes" id="UP001307889">
    <property type="component" value="Chromosome 5"/>
</dbReference>
<dbReference type="Pfam" id="PF09817">
    <property type="entry name" value="Zwilch"/>
    <property type="match status" value="1"/>
</dbReference>
<comment type="similarity">
    <text evidence="2 9">Belongs to the ZWILCH family.</text>
</comment>
<organism evidence="10 11">
    <name type="scientific">Nesidiocoris tenuis</name>
    <dbReference type="NCBI Taxonomy" id="355587"/>
    <lineage>
        <taxon>Eukaryota</taxon>
        <taxon>Metazoa</taxon>
        <taxon>Ecdysozoa</taxon>
        <taxon>Arthropoda</taxon>
        <taxon>Hexapoda</taxon>
        <taxon>Insecta</taxon>
        <taxon>Pterygota</taxon>
        <taxon>Neoptera</taxon>
        <taxon>Paraneoptera</taxon>
        <taxon>Hemiptera</taxon>
        <taxon>Heteroptera</taxon>
        <taxon>Panheteroptera</taxon>
        <taxon>Cimicomorpha</taxon>
        <taxon>Miridae</taxon>
        <taxon>Dicyphina</taxon>
        <taxon>Nesidiocoris</taxon>
    </lineage>
</organism>
<sequence>MEGLFQLIKSKCSDEGAISIVKCKPPSYVAVFLKGKYLGDIILVSKKDSTDVSFAIEGCDDSTSNDTHDVTGNPLEAPFSDISLVNDLTVNLIGDSKVTEMPQGVSTVLARTITSLYNTKGPDTCLPIWVVCDGKTADHRGGHIRLMHAEKRDGLICVGVAVDLGPTNSETNPRDLIAKLDQTADRIRGLRNWDIACAYNFNPGGALSNSCRLSMTWRQLDYRPPTNSRSLDVNVEVECQPRSDSGSPTQFLWDQFLLLTSYTKLLNTEGHPPSLKLPSSADVLLQLPKSSESPLEKLKAALSETDVQIEAPIEDKEYLASLISTLSSPKGQEFDLLGKLWFILIECSTLKDLSECLFKLNIELKDGRLESHIHQIVSALTLSQGTLTDPLNHLIELGIEKLKKDVLAIFAEAEIYPCLPSLNRFSNSMGDEWRLSVDKSVRWLAESLCLFDVLVSVERALSIPIKSTQSLAADFRSQISQWHRDGGIDGFISDQANNLRGTIPSLSVAKLLNERCPDEWLMTISEKKSDSYELRSEFFYGTMRPLVPHYDHLATACFDQTDVNIDFQQDHEHAKLWSAARHTTVIKKPIV</sequence>
<protein>
    <recommendedName>
        <fullName evidence="9">Protein zwilch</fullName>
    </recommendedName>
</protein>
<dbReference type="PANTHER" id="PTHR15995">
    <property type="entry name" value="PROTEIN ZWILCH HOMOLOG"/>
    <property type="match status" value="1"/>
</dbReference>
<keyword evidence="6 9" id="KW-0995">Kinetochore</keyword>
<evidence type="ECO:0000313" key="10">
    <source>
        <dbReference type="EMBL" id="BES94685.1"/>
    </source>
</evidence>
<reference evidence="10 11" key="1">
    <citation type="submission" date="2023-09" db="EMBL/GenBank/DDBJ databases">
        <title>Nesidiocoris tenuis whole genome shotgun sequence.</title>
        <authorList>
            <person name="Shibata T."/>
            <person name="Shimoda M."/>
            <person name="Kobayashi T."/>
            <person name="Uehara T."/>
        </authorList>
    </citation>
    <scope>NUCLEOTIDE SEQUENCE [LARGE SCALE GENOMIC DNA]</scope>
    <source>
        <strain evidence="10 11">Japan</strain>
    </source>
</reference>
<keyword evidence="4 9" id="KW-0132">Cell division</keyword>
<evidence type="ECO:0000313" key="11">
    <source>
        <dbReference type="Proteomes" id="UP001307889"/>
    </source>
</evidence>
<keyword evidence="11" id="KW-1185">Reference proteome</keyword>
<comment type="subunit">
    <text evidence="9">Component of the RZZ complex.</text>
</comment>
<evidence type="ECO:0000256" key="8">
    <source>
        <dbReference type="ARBA" id="ARBA00023328"/>
    </source>
</evidence>
<keyword evidence="3 9" id="KW-0158">Chromosome</keyword>
<evidence type="ECO:0000256" key="7">
    <source>
        <dbReference type="ARBA" id="ARBA00023306"/>
    </source>
</evidence>